<comment type="subcellular location">
    <subcellularLocation>
        <location evidence="1">Chromosome</location>
    </subcellularLocation>
</comment>
<evidence type="ECO:0000256" key="6">
    <source>
        <dbReference type="ARBA" id="ARBA00022723"/>
    </source>
</evidence>
<reference evidence="10 11" key="1">
    <citation type="journal article" date="2012" name="Science">
        <title>The Paleozoic origin of enzymatic lignin decomposition reconstructed from 31 fungal genomes.</title>
        <authorList>
            <person name="Floudas D."/>
            <person name="Binder M."/>
            <person name="Riley R."/>
            <person name="Barry K."/>
            <person name="Blanchette R.A."/>
            <person name="Henrissat B."/>
            <person name="Martinez A.T."/>
            <person name="Otillar R."/>
            <person name="Spatafora J.W."/>
            <person name="Yadav J.S."/>
            <person name="Aerts A."/>
            <person name="Benoit I."/>
            <person name="Boyd A."/>
            <person name="Carlson A."/>
            <person name="Copeland A."/>
            <person name="Coutinho P.M."/>
            <person name="de Vries R.P."/>
            <person name="Ferreira P."/>
            <person name="Findley K."/>
            <person name="Foster B."/>
            <person name="Gaskell J."/>
            <person name="Glotzer D."/>
            <person name="Gorecki P."/>
            <person name="Heitman J."/>
            <person name="Hesse C."/>
            <person name="Hori C."/>
            <person name="Igarashi K."/>
            <person name="Jurgens J.A."/>
            <person name="Kallen N."/>
            <person name="Kersten P."/>
            <person name="Kohler A."/>
            <person name="Kuees U."/>
            <person name="Kumar T.K.A."/>
            <person name="Kuo A."/>
            <person name="LaButti K."/>
            <person name="Larrondo L.F."/>
            <person name="Lindquist E."/>
            <person name="Ling A."/>
            <person name="Lombard V."/>
            <person name="Lucas S."/>
            <person name="Lundell T."/>
            <person name="Martin R."/>
            <person name="McLaughlin D.J."/>
            <person name="Morgenstern I."/>
            <person name="Morin E."/>
            <person name="Murat C."/>
            <person name="Nagy L.G."/>
            <person name="Nolan M."/>
            <person name="Ohm R.A."/>
            <person name="Patyshakuliyeva A."/>
            <person name="Rokas A."/>
            <person name="Ruiz-Duenas F.J."/>
            <person name="Sabat G."/>
            <person name="Salamov A."/>
            <person name="Samejima M."/>
            <person name="Schmutz J."/>
            <person name="Slot J.C."/>
            <person name="St John F."/>
            <person name="Stenlid J."/>
            <person name="Sun H."/>
            <person name="Sun S."/>
            <person name="Syed K."/>
            <person name="Tsang A."/>
            <person name="Wiebenga A."/>
            <person name="Young D."/>
            <person name="Pisabarro A."/>
            <person name="Eastwood D.C."/>
            <person name="Martin F."/>
            <person name="Cullen D."/>
            <person name="Grigoriev I.V."/>
            <person name="Hibbett D.S."/>
        </authorList>
    </citation>
    <scope>NUCLEOTIDE SEQUENCE [LARGE SCALE GENOMIC DNA]</scope>
    <source>
        <strain evidence="10 11">ATCC 11539</strain>
    </source>
</reference>
<dbReference type="InterPro" id="IPR001214">
    <property type="entry name" value="SET_dom"/>
</dbReference>
<evidence type="ECO:0000259" key="9">
    <source>
        <dbReference type="PROSITE" id="PS50868"/>
    </source>
</evidence>
<dbReference type="PANTHER" id="PTHR46223:SF3">
    <property type="entry name" value="HISTONE-LYSINE N-METHYLTRANSFERASE SET-23"/>
    <property type="match status" value="1"/>
</dbReference>
<feature type="domain" description="Post-SET" evidence="9">
    <location>
        <begin position="111"/>
        <end position="127"/>
    </location>
</feature>
<dbReference type="PANTHER" id="PTHR46223">
    <property type="entry name" value="HISTONE-LYSINE N-METHYLTRANSFERASE SUV39H"/>
    <property type="match status" value="1"/>
</dbReference>
<dbReference type="STRING" id="670483.S7RVU1"/>
<dbReference type="Gene3D" id="2.170.270.10">
    <property type="entry name" value="SET domain"/>
    <property type="match status" value="1"/>
</dbReference>
<organism evidence="10 11">
    <name type="scientific">Gloeophyllum trabeum (strain ATCC 11539 / FP-39264 / Madison 617)</name>
    <name type="common">Brown rot fungus</name>
    <dbReference type="NCBI Taxonomy" id="670483"/>
    <lineage>
        <taxon>Eukaryota</taxon>
        <taxon>Fungi</taxon>
        <taxon>Dikarya</taxon>
        <taxon>Basidiomycota</taxon>
        <taxon>Agaricomycotina</taxon>
        <taxon>Agaricomycetes</taxon>
        <taxon>Gloeophyllales</taxon>
        <taxon>Gloeophyllaceae</taxon>
        <taxon>Gloeophyllum</taxon>
    </lineage>
</organism>
<dbReference type="GO" id="GO:0032259">
    <property type="term" value="P:methylation"/>
    <property type="evidence" value="ECO:0007669"/>
    <property type="project" value="UniProtKB-KW"/>
</dbReference>
<gene>
    <name evidence="10" type="ORF">GLOTRDRAFT_39199</name>
</gene>
<name>S7RVU1_GLOTA</name>
<dbReference type="InterPro" id="IPR050973">
    <property type="entry name" value="H3K9_Histone-Lys_N-MTase"/>
</dbReference>
<evidence type="ECO:0000256" key="1">
    <source>
        <dbReference type="ARBA" id="ARBA00004286"/>
    </source>
</evidence>
<dbReference type="SUPFAM" id="SSF82199">
    <property type="entry name" value="SET domain"/>
    <property type="match status" value="1"/>
</dbReference>
<dbReference type="GO" id="GO:0046872">
    <property type="term" value="F:metal ion binding"/>
    <property type="evidence" value="ECO:0007669"/>
    <property type="project" value="UniProtKB-KW"/>
</dbReference>
<dbReference type="PROSITE" id="PS50868">
    <property type="entry name" value="POST_SET"/>
    <property type="match status" value="1"/>
</dbReference>
<keyword evidence="6" id="KW-0479">Metal-binding</keyword>
<dbReference type="InterPro" id="IPR003616">
    <property type="entry name" value="Post-SET_dom"/>
</dbReference>
<dbReference type="eggNOG" id="KOG1082">
    <property type="taxonomic scope" value="Eukaryota"/>
</dbReference>
<evidence type="ECO:0000256" key="5">
    <source>
        <dbReference type="ARBA" id="ARBA00022691"/>
    </source>
</evidence>
<dbReference type="OMA" id="FDLDFWH"/>
<keyword evidence="7" id="KW-0862">Zinc</keyword>
<evidence type="ECO:0000256" key="7">
    <source>
        <dbReference type="ARBA" id="ARBA00022833"/>
    </source>
</evidence>
<proteinExistence type="predicted"/>
<protein>
    <submittedName>
        <fullName evidence="10">SET domain-containing protein</fullName>
    </submittedName>
</protein>
<dbReference type="Proteomes" id="UP000030669">
    <property type="component" value="Unassembled WGS sequence"/>
</dbReference>
<dbReference type="KEGG" id="gtr:GLOTRDRAFT_39199"/>
<dbReference type="OrthoDB" id="308383at2759"/>
<dbReference type="AlphaFoldDB" id="S7RVU1"/>
<evidence type="ECO:0000256" key="3">
    <source>
        <dbReference type="ARBA" id="ARBA00022603"/>
    </source>
</evidence>
<evidence type="ECO:0000313" key="11">
    <source>
        <dbReference type="Proteomes" id="UP000030669"/>
    </source>
</evidence>
<dbReference type="GO" id="GO:0005694">
    <property type="term" value="C:chromosome"/>
    <property type="evidence" value="ECO:0007669"/>
    <property type="project" value="UniProtKB-SubCell"/>
</dbReference>
<accession>S7RVU1</accession>
<evidence type="ECO:0000256" key="4">
    <source>
        <dbReference type="ARBA" id="ARBA00022679"/>
    </source>
</evidence>
<sequence length="127" mass="14820">YNKFGRTYLFDIDFWYIRKEVEDWEVTYTVDAYHAGNFTRFLNHSCDPNCSLVPCYINEGNIEKPLLTVFTRRDVEAYEELCFSYTGPPDEDEVLQEEATGPSMPDHDDAIYVPCKCGARNCKGRMF</sequence>
<dbReference type="PROSITE" id="PS50280">
    <property type="entry name" value="SET"/>
    <property type="match status" value="1"/>
</dbReference>
<keyword evidence="4" id="KW-0808">Transferase</keyword>
<dbReference type="EMBL" id="KB469299">
    <property type="protein sequence ID" value="EPQ57399.1"/>
    <property type="molecule type" value="Genomic_DNA"/>
</dbReference>
<dbReference type="RefSeq" id="XP_007863993.1">
    <property type="nucleotide sequence ID" value="XM_007865802.1"/>
</dbReference>
<dbReference type="Pfam" id="PF00856">
    <property type="entry name" value="SET"/>
    <property type="match status" value="1"/>
</dbReference>
<evidence type="ECO:0000259" key="8">
    <source>
        <dbReference type="PROSITE" id="PS50280"/>
    </source>
</evidence>
<dbReference type="GO" id="GO:0008168">
    <property type="term" value="F:methyltransferase activity"/>
    <property type="evidence" value="ECO:0007669"/>
    <property type="project" value="UniProtKB-KW"/>
</dbReference>
<evidence type="ECO:0000256" key="2">
    <source>
        <dbReference type="ARBA" id="ARBA00022454"/>
    </source>
</evidence>
<dbReference type="GeneID" id="19305885"/>
<dbReference type="InterPro" id="IPR046341">
    <property type="entry name" value="SET_dom_sf"/>
</dbReference>
<keyword evidence="5" id="KW-0949">S-adenosyl-L-methionine</keyword>
<keyword evidence="11" id="KW-1185">Reference proteome</keyword>
<keyword evidence="2" id="KW-0158">Chromosome</keyword>
<evidence type="ECO:0000313" key="10">
    <source>
        <dbReference type="EMBL" id="EPQ57399.1"/>
    </source>
</evidence>
<keyword evidence="3" id="KW-0489">Methyltransferase</keyword>
<dbReference type="HOGENOM" id="CLU_020840_7_1_1"/>
<feature type="non-terminal residue" evidence="10">
    <location>
        <position position="1"/>
    </location>
</feature>
<feature type="domain" description="SET" evidence="8">
    <location>
        <begin position="1"/>
        <end position="86"/>
    </location>
</feature>